<dbReference type="OrthoDB" id="10018191at2759"/>
<dbReference type="FunFam" id="3.30.160.60:FF:002343">
    <property type="entry name" value="Zinc finger protein 33A"/>
    <property type="match status" value="1"/>
</dbReference>
<evidence type="ECO:0000256" key="1">
    <source>
        <dbReference type="ARBA" id="ARBA00022723"/>
    </source>
</evidence>
<organism evidence="7 8">
    <name type="scientific">Bursaphelenchus okinawaensis</name>
    <dbReference type="NCBI Taxonomy" id="465554"/>
    <lineage>
        <taxon>Eukaryota</taxon>
        <taxon>Metazoa</taxon>
        <taxon>Ecdysozoa</taxon>
        <taxon>Nematoda</taxon>
        <taxon>Chromadorea</taxon>
        <taxon>Rhabditida</taxon>
        <taxon>Tylenchina</taxon>
        <taxon>Tylenchomorpha</taxon>
        <taxon>Aphelenchoidea</taxon>
        <taxon>Aphelenchoididae</taxon>
        <taxon>Bursaphelenchus</taxon>
    </lineage>
</organism>
<feature type="region of interest" description="Disordered" evidence="5">
    <location>
        <begin position="550"/>
        <end position="591"/>
    </location>
</feature>
<feature type="domain" description="C2H2-type" evidence="6">
    <location>
        <begin position="359"/>
        <end position="386"/>
    </location>
</feature>
<keyword evidence="2 4" id="KW-0863">Zinc-finger</keyword>
<dbReference type="Proteomes" id="UP000614601">
    <property type="component" value="Unassembled WGS sequence"/>
</dbReference>
<feature type="region of interest" description="Disordered" evidence="5">
    <location>
        <begin position="1"/>
        <end position="25"/>
    </location>
</feature>
<name>A0A811JR31_9BILA</name>
<evidence type="ECO:0000256" key="4">
    <source>
        <dbReference type="PROSITE-ProRule" id="PRU00042"/>
    </source>
</evidence>
<protein>
    <recommendedName>
        <fullName evidence="6">C2H2-type domain-containing protein</fullName>
    </recommendedName>
</protein>
<dbReference type="PANTHER" id="PTHR23235:SF161">
    <property type="entry name" value="C2H2-TYPE DOMAIN-CONTAINING PROTEIN"/>
    <property type="match status" value="1"/>
</dbReference>
<dbReference type="FunFam" id="3.30.160.60:FF:000448">
    <property type="entry name" value="RE1-silencing transcription factor A"/>
    <property type="match status" value="1"/>
</dbReference>
<feature type="domain" description="C2H2-type" evidence="6">
    <location>
        <begin position="387"/>
        <end position="414"/>
    </location>
</feature>
<dbReference type="PROSITE" id="PS50157">
    <property type="entry name" value="ZINC_FINGER_C2H2_2"/>
    <property type="match status" value="2"/>
</dbReference>
<dbReference type="InterPro" id="IPR013087">
    <property type="entry name" value="Znf_C2H2_type"/>
</dbReference>
<dbReference type="GO" id="GO:0000981">
    <property type="term" value="F:DNA-binding transcription factor activity, RNA polymerase II-specific"/>
    <property type="evidence" value="ECO:0007669"/>
    <property type="project" value="TreeGrafter"/>
</dbReference>
<evidence type="ECO:0000313" key="8">
    <source>
        <dbReference type="Proteomes" id="UP000614601"/>
    </source>
</evidence>
<gene>
    <name evidence="7" type="ORF">BOKJ2_LOCUS330</name>
</gene>
<feature type="region of interest" description="Disordered" evidence="5">
    <location>
        <begin position="457"/>
        <end position="485"/>
    </location>
</feature>
<dbReference type="Gene3D" id="3.30.160.60">
    <property type="entry name" value="Classic Zinc Finger"/>
    <property type="match status" value="3"/>
</dbReference>
<evidence type="ECO:0000259" key="6">
    <source>
        <dbReference type="PROSITE" id="PS50157"/>
    </source>
</evidence>
<feature type="region of interest" description="Disordered" evidence="5">
    <location>
        <begin position="139"/>
        <end position="158"/>
    </location>
</feature>
<sequence>MASGPSDLGPSTSEEPLHRPRPKPLMQLPTVCVSNLSEPTVSNAFSFTQYRNPVESPLVSPVYVDTHLVEGIHGFRLHSGGATSTLMLDRLDHRHERMSSSSSDSGVAFPFSPPANHLGLSSPSLSLSISPPGLSPLQISTDSAFSTPTPNSATRRRSHFTFDNVNMNKKDDGISDHLLDLSKNLQANMLAQLIRQSKEQLQQSQHDPLSASVFRSESLPACNPLQNQQIPVNFGPKIHQNSQNDLQKMLHNFNMIQHAQRLNNMNLTTHAPISRTASLNTQLLPQPSQAGLLQRPPLKATVSSPLCGTAAETPQTLRRTESTKRKFKQNSTDEEPKPKTNISVTLEPSADDNDEDKQFMCRFCNKDFRRPDILSRHLRRHTGEKPFCCDCCGRHFSRSDHLRTHRRTHTDEKPYKCDVCPYAARRRDVLTRHMSTRHQQKAGPSLLPRRVRKAKYDTKKSKLVSPLSPKPTKVPSTEVISLSDSEDEEDIFVDVTNWDSDEDNGIKESLKKTDVTVSLKEKDGKVRDTVEGSTLLDKHDGTSDIKMAGTCTKGNENGTTGSEDGTIGTENERNGTKRNKDRINGTKGNAFGNTAINDDNLARNVILSSMYGTNGTVLKNSTKTEDLTANMDSEVERDSTVFKVPTIVKDGITIGTNSSGSGTR</sequence>
<dbReference type="InterPro" id="IPR036236">
    <property type="entry name" value="Znf_C2H2_sf"/>
</dbReference>
<feature type="compositionally biased region" description="Low complexity" evidence="5">
    <location>
        <begin position="463"/>
        <end position="473"/>
    </location>
</feature>
<evidence type="ECO:0000256" key="5">
    <source>
        <dbReference type="SAM" id="MobiDB-lite"/>
    </source>
</evidence>
<keyword evidence="3" id="KW-0862">Zinc</keyword>
<feature type="compositionally biased region" description="Polar residues" evidence="5">
    <location>
        <begin position="474"/>
        <end position="483"/>
    </location>
</feature>
<feature type="compositionally biased region" description="Polar residues" evidence="5">
    <location>
        <begin position="141"/>
        <end position="153"/>
    </location>
</feature>
<keyword evidence="1" id="KW-0479">Metal-binding</keyword>
<feature type="compositionally biased region" description="Polar residues" evidence="5">
    <location>
        <begin position="301"/>
        <end position="317"/>
    </location>
</feature>
<dbReference type="EMBL" id="CAJFDH010000001">
    <property type="protein sequence ID" value="CAD5205646.1"/>
    <property type="molecule type" value="Genomic_DNA"/>
</dbReference>
<evidence type="ECO:0000313" key="7">
    <source>
        <dbReference type="EMBL" id="CAD5205646.1"/>
    </source>
</evidence>
<dbReference type="PANTHER" id="PTHR23235">
    <property type="entry name" value="KRUEPPEL-LIKE TRANSCRIPTION FACTOR"/>
    <property type="match status" value="1"/>
</dbReference>
<proteinExistence type="predicted"/>
<feature type="region of interest" description="Disordered" evidence="5">
    <location>
        <begin position="289"/>
        <end position="353"/>
    </location>
</feature>
<dbReference type="AlphaFoldDB" id="A0A811JR31"/>
<dbReference type="GO" id="GO:0000978">
    <property type="term" value="F:RNA polymerase II cis-regulatory region sequence-specific DNA binding"/>
    <property type="evidence" value="ECO:0007669"/>
    <property type="project" value="TreeGrafter"/>
</dbReference>
<keyword evidence="8" id="KW-1185">Reference proteome</keyword>
<evidence type="ECO:0000256" key="2">
    <source>
        <dbReference type="ARBA" id="ARBA00022771"/>
    </source>
</evidence>
<feature type="compositionally biased region" description="Polar residues" evidence="5">
    <location>
        <begin position="552"/>
        <end position="563"/>
    </location>
</feature>
<accession>A0A811JR31</accession>
<comment type="caution">
    <text evidence="7">The sequence shown here is derived from an EMBL/GenBank/DDBJ whole genome shotgun (WGS) entry which is preliminary data.</text>
</comment>
<dbReference type="Pfam" id="PF00096">
    <property type="entry name" value="zf-C2H2"/>
    <property type="match status" value="1"/>
</dbReference>
<dbReference type="SUPFAM" id="SSF57667">
    <property type="entry name" value="beta-beta-alpha zinc fingers"/>
    <property type="match status" value="2"/>
</dbReference>
<evidence type="ECO:0000256" key="3">
    <source>
        <dbReference type="ARBA" id="ARBA00022833"/>
    </source>
</evidence>
<reference evidence="7" key="1">
    <citation type="submission" date="2020-09" db="EMBL/GenBank/DDBJ databases">
        <authorList>
            <person name="Kikuchi T."/>
        </authorList>
    </citation>
    <scope>NUCLEOTIDE SEQUENCE</scope>
    <source>
        <strain evidence="7">SH1</strain>
    </source>
</reference>
<dbReference type="Proteomes" id="UP000783686">
    <property type="component" value="Unassembled WGS sequence"/>
</dbReference>
<dbReference type="PROSITE" id="PS00028">
    <property type="entry name" value="ZINC_FINGER_C2H2_1"/>
    <property type="match status" value="2"/>
</dbReference>
<dbReference type="SMART" id="SM00355">
    <property type="entry name" value="ZnF_C2H2"/>
    <property type="match status" value="3"/>
</dbReference>
<dbReference type="EMBL" id="CAJFCW020000001">
    <property type="protein sequence ID" value="CAG9078524.1"/>
    <property type="molecule type" value="Genomic_DNA"/>
</dbReference>
<dbReference type="GO" id="GO:0008270">
    <property type="term" value="F:zinc ion binding"/>
    <property type="evidence" value="ECO:0007669"/>
    <property type="project" value="UniProtKB-KW"/>
</dbReference>